<dbReference type="InterPro" id="IPR036259">
    <property type="entry name" value="MFS_trans_sf"/>
</dbReference>
<dbReference type="HOGENOM" id="CLU_1237646_0_0_1"/>
<dbReference type="PANTHER" id="PTHR23504">
    <property type="entry name" value="MAJOR FACILITATOR SUPERFAMILY DOMAIN-CONTAINING PROTEIN 10"/>
    <property type="match status" value="1"/>
</dbReference>
<dbReference type="OrthoDB" id="419616at2759"/>
<feature type="transmembrane region" description="Helical" evidence="7">
    <location>
        <begin position="125"/>
        <end position="144"/>
    </location>
</feature>
<dbReference type="PANTHER" id="PTHR23504:SF15">
    <property type="entry name" value="MAJOR FACILITATOR SUPERFAMILY (MFS) PROFILE DOMAIN-CONTAINING PROTEIN"/>
    <property type="match status" value="1"/>
</dbReference>
<evidence type="ECO:0000256" key="1">
    <source>
        <dbReference type="ARBA" id="ARBA00004141"/>
    </source>
</evidence>
<name>A0A0C3Q5P5_9AGAM</name>
<gene>
    <name evidence="8" type="ORF">M407DRAFT_83906</name>
</gene>
<proteinExistence type="predicted"/>
<evidence type="ECO:0000256" key="4">
    <source>
        <dbReference type="ARBA" id="ARBA00022989"/>
    </source>
</evidence>
<protein>
    <recommendedName>
        <fullName evidence="10">Major facilitator superfamily (MFS) profile domain-containing protein</fullName>
    </recommendedName>
</protein>
<comment type="subcellular location">
    <subcellularLocation>
        <location evidence="1">Membrane</location>
        <topology evidence="1">Multi-pass membrane protein</topology>
    </subcellularLocation>
</comment>
<reference evidence="8 9" key="1">
    <citation type="submission" date="2014-04" db="EMBL/GenBank/DDBJ databases">
        <authorList>
            <consortium name="DOE Joint Genome Institute"/>
            <person name="Kuo A."/>
            <person name="Girlanda M."/>
            <person name="Perotto S."/>
            <person name="Kohler A."/>
            <person name="Nagy L.G."/>
            <person name="Floudas D."/>
            <person name="Copeland A."/>
            <person name="Barry K.W."/>
            <person name="Cichocki N."/>
            <person name="Veneault-Fourrey C."/>
            <person name="LaButti K."/>
            <person name="Lindquist E.A."/>
            <person name="Lipzen A."/>
            <person name="Lundell T."/>
            <person name="Morin E."/>
            <person name="Murat C."/>
            <person name="Sun H."/>
            <person name="Tunlid A."/>
            <person name="Henrissat B."/>
            <person name="Grigoriev I.V."/>
            <person name="Hibbett D.S."/>
            <person name="Martin F."/>
            <person name="Nordberg H.P."/>
            <person name="Cantor M.N."/>
            <person name="Hua S.X."/>
        </authorList>
    </citation>
    <scope>NUCLEOTIDE SEQUENCE [LARGE SCALE GENOMIC DNA]</scope>
    <source>
        <strain evidence="8 9">MUT 4182</strain>
    </source>
</reference>
<evidence type="ECO:0000256" key="6">
    <source>
        <dbReference type="SAM" id="MobiDB-lite"/>
    </source>
</evidence>
<accession>A0A0C3Q5P5</accession>
<keyword evidence="4 7" id="KW-1133">Transmembrane helix</keyword>
<dbReference type="AlphaFoldDB" id="A0A0C3Q5P5"/>
<feature type="compositionally biased region" description="Polar residues" evidence="6">
    <location>
        <begin position="11"/>
        <end position="26"/>
    </location>
</feature>
<keyword evidence="5 7" id="KW-0472">Membrane</keyword>
<dbReference type="SUPFAM" id="SSF103473">
    <property type="entry name" value="MFS general substrate transporter"/>
    <property type="match status" value="1"/>
</dbReference>
<keyword evidence="2" id="KW-0813">Transport</keyword>
<feature type="transmembrane region" description="Helical" evidence="7">
    <location>
        <begin position="199"/>
        <end position="221"/>
    </location>
</feature>
<reference evidence="9" key="2">
    <citation type="submission" date="2015-01" db="EMBL/GenBank/DDBJ databases">
        <title>Evolutionary Origins and Diversification of the Mycorrhizal Mutualists.</title>
        <authorList>
            <consortium name="DOE Joint Genome Institute"/>
            <consortium name="Mycorrhizal Genomics Consortium"/>
            <person name="Kohler A."/>
            <person name="Kuo A."/>
            <person name="Nagy L.G."/>
            <person name="Floudas D."/>
            <person name="Copeland A."/>
            <person name="Barry K.W."/>
            <person name="Cichocki N."/>
            <person name="Veneault-Fourrey C."/>
            <person name="LaButti K."/>
            <person name="Lindquist E.A."/>
            <person name="Lipzen A."/>
            <person name="Lundell T."/>
            <person name="Morin E."/>
            <person name="Murat C."/>
            <person name="Riley R."/>
            <person name="Ohm R."/>
            <person name="Sun H."/>
            <person name="Tunlid A."/>
            <person name="Henrissat B."/>
            <person name="Grigoriev I.V."/>
            <person name="Hibbett D.S."/>
            <person name="Martin F."/>
        </authorList>
    </citation>
    <scope>NUCLEOTIDE SEQUENCE [LARGE SCALE GENOMIC DNA]</scope>
    <source>
        <strain evidence="9">MUT 4182</strain>
    </source>
</reference>
<evidence type="ECO:0000313" key="8">
    <source>
        <dbReference type="EMBL" id="KIO18439.1"/>
    </source>
</evidence>
<organism evidence="8 9">
    <name type="scientific">Tulasnella calospora MUT 4182</name>
    <dbReference type="NCBI Taxonomy" id="1051891"/>
    <lineage>
        <taxon>Eukaryota</taxon>
        <taxon>Fungi</taxon>
        <taxon>Dikarya</taxon>
        <taxon>Basidiomycota</taxon>
        <taxon>Agaricomycotina</taxon>
        <taxon>Agaricomycetes</taxon>
        <taxon>Cantharellales</taxon>
        <taxon>Tulasnellaceae</taxon>
        <taxon>Tulasnella</taxon>
    </lineage>
</organism>
<dbReference type="Gene3D" id="1.20.1250.20">
    <property type="entry name" value="MFS general substrate transporter like domains"/>
    <property type="match status" value="1"/>
</dbReference>
<feature type="transmembrane region" description="Helical" evidence="7">
    <location>
        <begin position="102"/>
        <end position="119"/>
    </location>
</feature>
<feature type="transmembrane region" description="Helical" evidence="7">
    <location>
        <begin position="156"/>
        <end position="179"/>
    </location>
</feature>
<evidence type="ECO:0000256" key="7">
    <source>
        <dbReference type="SAM" id="Phobius"/>
    </source>
</evidence>
<feature type="non-terminal residue" evidence="8">
    <location>
        <position position="224"/>
    </location>
</feature>
<evidence type="ECO:0008006" key="10">
    <source>
        <dbReference type="Google" id="ProtNLM"/>
    </source>
</evidence>
<feature type="region of interest" description="Disordered" evidence="6">
    <location>
        <begin position="1"/>
        <end position="26"/>
    </location>
</feature>
<evidence type="ECO:0000256" key="5">
    <source>
        <dbReference type="ARBA" id="ARBA00023136"/>
    </source>
</evidence>
<evidence type="ECO:0000313" key="9">
    <source>
        <dbReference type="Proteomes" id="UP000054248"/>
    </source>
</evidence>
<dbReference type="GO" id="GO:0016020">
    <property type="term" value="C:membrane"/>
    <property type="evidence" value="ECO:0007669"/>
    <property type="project" value="UniProtKB-SubCell"/>
</dbReference>
<evidence type="ECO:0000256" key="3">
    <source>
        <dbReference type="ARBA" id="ARBA00022692"/>
    </source>
</evidence>
<sequence>MTNTEHERLVSTASTAVQSEDNTSTDAESLKSIGELAATPLPKRQMFVLCWMRFSEPISYNLIFPFINQMIESVGIRNPGYSSGLIEGTFALAQLCTGIRPVLLLGLAGVGLFTSLFGLSKFFAAILVFRFLVGACNGNVAAIAELTDETNQGRAFSFLPLSWSIGSIAALVSCSIQSRPAEQYPGVFGNWTLFITYPYLLPCLAGAAITMLGWLAGYFLFEEA</sequence>
<dbReference type="EMBL" id="KN823286">
    <property type="protein sequence ID" value="KIO18439.1"/>
    <property type="molecule type" value="Genomic_DNA"/>
</dbReference>
<evidence type="ECO:0000256" key="2">
    <source>
        <dbReference type="ARBA" id="ARBA00022448"/>
    </source>
</evidence>
<keyword evidence="3 7" id="KW-0812">Transmembrane</keyword>
<keyword evidence="9" id="KW-1185">Reference proteome</keyword>
<dbReference type="Proteomes" id="UP000054248">
    <property type="component" value="Unassembled WGS sequence"/>
</dbReference>